<dbReference type="InterPro" id="IPR020845">
    <property type="entry name" value="AMP-binding_CS"/>
</dbReference>
<evidence type="ECO:0000313" key="2">
    <source>
        <dbReference type="EMBL" id="RPE33585.1"/>
    </source>
</evidence>
<sequence length="436" mass="44822">MTDDRGALAALVLSAGSRVDGRPVGGADGLVDRARAALDGAGVRPGDVVLLTDLEPGALVAATVAAWQLDAVPLVAPNDRNLPAGLRGTCRLRHGLEAVPATGARTAPGLERTAVLMPTSGSTGTPKPARRGVAGVLVEAAGYQGYLGLTAADLVAVPVPLTHSYGWGVAMSALLAGCDLDTTPPTRPMALAGLLDTGTVAVVALTAGIARLLVDTRRTGEGRVRAALAGAGPVPDALDAAFRGRFGRPLERGYGSTETGGVFLGPRGIGRPIDGITVSSPPAGERGELVLATRVPVEGLLGGEPTRLWRTGDLVERDADGIFHHVRRLGPALRVNGRWVDPDEVTRGLGALPGVTEVHLLVLGRERTPGIEDLHAVVETSAAVPAAAVEDRLSALPAGVPRPRVLLCPSVPRNAVGKLDRDALIALVRQEEHRAK</sequence>
<keyword evidence="2" id="KW-0436">Ligase</keyword>
<dbReference type="PROSITE" id="PS00455">
    <property type="entry name" value="AMP_BINDING"/>
    <property type="match status" value="1"/>
</dbReference>
<dbReference type="InterPro" id="IPR042099">
    <property type="entry name" value="ANL_N_sf"/>
</dbReference>
<dbReference type="PANTHER" id="PTHR43767">
    <property type="entry name" value="LONG-CHAIN-FATTY-ACID--COA LIGASE"/>
    <property type="match status" value="1"/>
</dbReference>
<name>A0A3N4RS75_9ACTN</name>
<dbReference type="Pfam" id="PF00501">
    <property type="entry name" value="AMP-binding"/>
    <property type="match status" value="1"/>
</dbReference>
<dbReference type="EMBL" id="RKQG01000001">
    <property type="protein sequence ID" value="RPE33585.1"/>
    <property type="molecule type" value="Genomic_DNA"/>
</dbReference>
<dbReference type="AlphaFoldDB" id="A0A3N4RS75"/>
<dbReference type="PANTHER" id="PTHR43767:SF1">
    <property type="entry name" value="NONRIBOSOMAL PEPTIDE SYNTHASE PES1 (EUROFUNG)-RELATED"/>
    <property type="match status" value="1"/>
</dbReference>
<evidence type="ECO:0000313" key="3">
    <source>
        <dbReference type="Proteomes" id="UP000266906"/>
    </source>
</evidence>
<dbReference type="SUPFAM" id="SSF56801">
    <property type="entry name" value="Acetyl-CoA synthetase-like"/>
    <property type="match status" value="1"/>
</dbReference>
<gene>
    <name evidence="2" type="ORF">EDD38_1878</name>
</gene>
<dbReference type="InterPro" id="IPR050237">
    <property type="entry name" value="ATP-dep_AMP-bd_enzyme"/>
</dbReference>
<dbReference type="InterPro" id="IPR000873">
    <property type="entry name" value="AMP-dep_synth/lig_dom"/>
</dbReference>
<dbReference type="Gene3D" id="3.40.50.12780">
    <property type="entry name" value="N-terminal domain of ligase-like"/>
    <property type="match status" value="1"/>
</dbReference>
<proteinExistence type="predicted"/>
<dbReference type="InterPro" id="IPR045851">
    <property type="entry name" value="AMP-bd_C_sf"/>
</dbReference>
<protein>
    <submittedName>
        <fullName evidence="2">Acyl-CoA synthetase (AMP-forming)/AMP-acid ligase II</fullName>
    </submittedName>
</protein>
<feature type="domain" description="AMP-dependent synthetase/ligase" evidence="1">
    <location>
        <begin position="107"/>
        <end position="276"/>
    </location>
</feature>
<dbReference type="Proteomes" id="UP000266906">
    <property type="component" value="Unassembled WGS sequence"/>
</dbReference>
<dbReference type="GO" id="GO:0016878">
    <property type="term" value="F:acid-thiol ligase activity"/>
    <property type="evidence" value="ECO:0007669"/>
    <property type="project" value="UniProtKB-ARBA"/>
</dbReference>
<organism evidence="2 3">
    <name type="scientific">Kitasatospora cineracea</name>
    <dbReference type="NCBI Taxonomy" id="88074"/>
    <lineage>
        <taxon>Bacteria</taxon>
        <taxon>Bacillati</taxon>
        <taxon>Actinomycetota</taxon>
        <taxon>Actinomycetes</taxon>
        <taxon>Kitasatosporales</taxon>
        <taxon>Streptomycetaceae</taxon>
        <taxon>Kitasatospora</taxon>
    </lineage>
</organism>
<evidence type="ECO:0000259" key="1">
    <source>
        <dbReference type="Pfam" id="PF00501"/>
    </source>
</evidence>
<comment type="caution">
    <text evidence="2">The sequence shown here is derived from an EMBL/GenBank/DDBJ whole genome shotgun (WGS) entry which is preliminary data.</text>
</comment>
<reference evidence="2 3" key="1">
    <citation type="submission" date="2018-11" db="EMBL/GenBank/DDBJ databases">
        <title>Sequencing the genomes of 1000 actinobacteria strains.</title>
        <authorList>
            <person name="Klenk H.-P."/>
        </authorList>
    </citation>
    <scope>NUCLEOTIDE SEQUENCE [LARGE SCALE GENOMIC DNA]</scope>
    <source>
        <strain evidence="2 3">DSM 44781</strain>
    </source>
</reference>
<dbReference type="Gene3D" id="3.30.300.30">
    <property type="match status" value="1"/>
</dbReference>
<dbReference type="RefSeq" id="WP_123817857.1">
    <property type="nucleotide sequence ID" value="NZ_RKQG01000001.1"/>
</dbReference>
<accession>A0A3N4RS75</accession>
<keyword evidence="3" id="KW-1185">Reference proteome</keyword>